<proteinExistence type="predicted"/>
<dbReference type="InterPro" id="IPR024104">
    <property type="entry name" value="Tribbles/Ser_Thr_kinase_40"/>
</dbReference>
<reference evidence="3" key="1">
    <citation type="submission" date="2022-11" db="UniProtKB">
        <authorList>
            <consortium name="WormBaseParasite"/>
        </authorList>
    </citation>
    <scope>IDENTIFICATION</scope>
</reference>
<dbReference type="GO" id="GO:0004672">
    <property type="term" value="F:protein kinase activity"/>
    <property type="evidence" value="ECO:0007669"/>
    <property type="project" value="InterPro"/>
</dbReference>
<dbReference type="SUPFAM" id="SSF56112">
    <property type="entry name" value="Protein kinase-like (PK-like)"/>
    <property type="match status" value="1"/>
</dbReference>
<dbReference type="WBParaSite" id="PSU_v2.g11027.t1">
    <property type="protein sequence ID" value="PSU_v2.g11027.t1"/>
    <property type="gene ID" value="PSU_v2.g11027"/>
</dbReference>
<dbReference type="InterPro" id="IPR011009">
    <property type="entry name" value="Kinase-like_dom_sf"/>
</dbReference>
<dbReference type="AlphaFoldDB" id="A0A914XZE0"/>
<dbReference type="GO" id="GO:0031434">
    <property type="term" value="F:mitogen-activated protein kinase kinase binding"/>
    <property type="evidence" value="ECO:0007669"/>
    <property type="project" value="TreeGrafter"/>
</dbReference>
<evidence type="ECO:0000259" key="1">
    <source>
        <dbReference type="PROSITE" id="PS50011"/>
    </source>
</evidence>
<organism evidence="2 3">
    <name type="scientific">Panagrolaimus superbus</name>
    <dbReference type="NCBI Taxonomy" id="310955"/>
    <lineage>
        <taxon>Eukaryota</taxon>
        <taxon>Metazoa</taxon>
        <taxon>Ecdysozoa</taxon>
        <taxon>Nematoda</taxon>
        <taxon>Chromadorea</taxon>
        <taxon>Rhabditida</taxon>
        <taxon>Tylenchina</taxon>
        <taxon>Panagrolaimomorpha</taxon>
        <taxon>Panagrolaimoidea</taxon>
        <taxon>Panagrolaimidae</taxon>
        <taxon>Panagrolaimus</taxon>
    </lineage>
</organism>
<dbReference type="PROSITE" id="PS50011">
    <property type="entry name" value="PROTEIN_KINASE_DOM"/>
    <property type="match status" value="1"/>
</dbReference>
<evidence type="ECO:0000313" key="3">
    <source>
        <dbReference type="WBParaSite" id="PSU_v2.g11027.t1"/>
    </source>
</evidence>
<dbReference type="Proteomes" id="UP000887577">
    <property type="component" value="Unplaced"/>
</dbReference>
<dbReference type="Pfam" id="PF00069">
    <property type="entry name" value="Pkinase"/>
    <property type="match status" value="1"/>
</dbReference>
<dbReference type="GO" id="GO:0005634">
    <property type="term" value="C:nucleus"/>
    <property type="evidence" value="ECO:0007669"/>
    <property type="project" value="TreeGrafter"/>
</dbReference>
<dbReference type="Gene3D" id="1.10.510.10">
    <property type="entry name" value="Transferase(Phosphotransferase) domain 1"/>
    <property type="match status" value="1"/>
</dbReference>
<name>A0A914XZE0_9BILA</name>
<evidence type="ECO:0000313" key="2">
    <source>
        <dbReference type="Proteomes" id="UP000887577"/>
    </source>
</evidence>
<sequence length="254" mass="28701">MNCLKTQIRPRSPLIFHLSNDISNDTLFGTKVGWAFMAPEMLNRRQTSYSGIAADMWALGVLTFTLLAGNYPFTANEPQALFTRIRSRTITSEKGFVASPEARIMVYSLMCKSPSDRPSAERLKKCHWLKMSSEDFTISYANSHSTDCGRHTHSNSNNANVINNANHPLAVAQYVNQQIEQVQQQFQHRMLQINSRAAGLPRVSSDRRLNRAMEHRLAQFRTQSSDQVVPATAPILLQTTNNSQRICVFADARR</sequence>
<keyword evidence="2" id="KW-1185">Reference proteome</keyword>
<protein>
    <submittedName>
        <fullName evidence="3">Protein kinase domain-containing protein</fullName>
    </submittedName>
</protein>
<dbReference type="PANTHER" id="PTHR22961">
    <property type="entry name" value="SER/THR PROTEIN KINASE-TRB"/>
    <property type="match status" value="1"/>
</dbReference>
<dbReference type="InterPro" id="IPR000719">
    <property type="entry name" value="Prot_kinase_dom"/>
</dbReference>
<dbReference type="GO" id="GO:0032436">
    <property type="term" value="P:positive regulation of proteasomal ubiquitin-dependent protein catabolic process"/>
    <property type="evidence" value="ECO:0007669"/>
    <property type="project" value="TreeGrafter"/>
</dbReference>
<dbReference type="PANTHER" id="PTHR22961:SF14">
    <property type="entry name" value="TRIBBLES HOMOLOG 3"/>
    <property type="match status" value="1"/>
</dbReference>
<feature type="domain" description="Protein kinase" evidence="1">
    <location>
        <begin position="1"/>
        <end position="129"/>
    </location>
</feature>
<accession>A0A914XZE0</accession>
<dbReference type="GO" id="GO:0005524">
    <property type="term" value="F:ATP binding"/>
    <property type="evidence" value="ECO:0007669"/>
    <property type="project" value="InterPro"/>
</dbReference>